<sequence>MICRYADYRVNGKERLPRQFFDDFMKVANDEAKHFSLLSGRLEELGSYFGELPIHASLWESAQDTSDDLLSRLAIVHMVHEARGLDVNPRTIARFQNVGDRKSVNILNEIHN</sequence>
<gene>
    <name evidence="1" type="ORF">BJ554DRAFT_1850</name>
</gene>
<dbReference type="PANTHER" id="PTHR42782:SF2">
    <property type="entry name" value="3-OXOACYL-[ACYL-CARRIER-PROTEIN] SYNTHASE-LIKE PROTEIN"/>
    <property type="match status" value="1"/>
</dbReference>
<feature type="non-terminal residue" evidence="1">
    <location>
        <position position="112"/>
    </location>
</feature>
<keyword evidence="2" id="KW-1185">Reference proteome</keyword>
<dbReference type="Pfam" id="PF04305">
    <property type="entry name" value="DUF455"/>
    <property type="match status" value="1"/>
</dbReference>
<protein>
    <submittedName>
        <fullName evidence="1">Uncharacterized protein</fullName>
    </submittedName>
</protein>
<dbReference type="CDD" id="cd00657">
    <property type="entry name" value="Ferritin_like"/>
    <property type="match status" value="1"/>
</dbReference>
<dbReference type="AlphaFoldDB" id="A0A8H8DGW4"/>
<name>A0A8H8DGW4_9FUNG</name>
<dbReference type="Proteomes" id="UP000673691">
    <property type="component" value="Unassembled WGS sequence"/>
</dbReference>
<comment type="caution">
    <text evidence="1">The sequence shown here is derived from an EMBL/GenBank/DDBJ whole genome shotgun (WGS) entry which is preliminary data.</text>
</comment>
<reference evidence="1 2" key="1">
    <citation type="journal article" name="Sci. Rep.">
        <title>Genome-scale phylogenetic analyses confirm Olpidium as the closest living zoosporic fungus to the non-flagellated, terrestrial fungi.</title>
        <authorList>
            <person name="Chang Y."/>
            <person name="Rochon D."/>
            <person name="Sekimoto S."/>
            <person name="Wang Y."/>
            <person name="Chovatia M."/>
            <person name="Sandor L."/>
            <person name="Salamov A."/>
            <person name="Grigoriev I.V."/>
            <person name="Stajich J.E."/>
            <person name="Spatafora J.W."/>
        </authorList>
    </citation>
    <scope>NUCLEOTIDE SEQUENCE [LARGE SCALE GENOMIC DNA]</scope>
    <source>
        <strain evidence="1">S191</strain>
    </source>
</reference>
<dbReference type="InterPro" id="IPR007402">
    <property type="entry name" value="DUF455"/>
</dbReference>
<dbReference type="PANTHER" id="PTHR42782">
    <property type="entry name" value="SI:CH73-314G15.3"/>
    <property type="match status" value="1"/>
</dbReference>
<organism evidence="1 2">
    <name type="scientific">Olpidium bornovanus</name>
    <dbReference type="NCBI Taxonomy" id="278681"/>
    <lineage>
        <taxon>Eukaryota</taxon>
        <taxon>Fungi</taxon>
        <taxon>Fungi incertae sedis</taxon>
        <taxon>Olpidiomycota</taxon>
        <taxon>Olpidiomycotina</taxon>
        <taxon>Olpidiomycetes</taxon>
        <taxon>Olpidiales</taxon>
        <taxon>Olpidiaceae</taxon>
        <taxon>Olpidium</taxon>
    </lineage>
</organism>
<evidence type="ECO:0000313" key="2">
    <source>
        <dbReference type="Proteomes" id="UP000673691"/>
    </source>
</evidence>
<evidence type="ECO:0000313" key="1">
    <source>
        <dbReference type="EMBL" id="KAG5458015.1"/>
    </source>
</evidence>
<dbReference type="OrthoDB" id="426882at2759"/>
<dbReference type="SUPFAM" id="SSF47240">
    <property type="entry name" value="Ferritin-like"/>
    <property type="match status" value="1"/>
</dbReference>
<dbReference type="EMBL" id="JAEFCI010009115">
    <property type="protein sequence ID" value="KAG5458015.1"/>
    <property type="molecule type" value="Genomic_DNA"/>
</dbReference>
<dbReference type="InterPro" id="IPR009078">
    <property type="entry name" value="Ferritin-like_SF"/>
</dbReference>
<accession>A0A8H8DGW4</accession>
<proteinExistence type="predicted"/>